<dbReference type="CDD" id="cd04793">
    <property type="entry name" value="LanC"/>
    <property type="match status" value="1"/>
</dbReference>
<proteinExistence type="predicted"/>
<dbReference type="EMBL" id="FZOH01000002">
    <property type="protein sequence ID" value="SNS15004.1"/>
    <property type="molecule type" value="Genomic_DNA"/>
</dbReference>
<dbReference type="PRINTS" id="PR01955">
    <property type="entry name" value="LANCFRANKIA"/>
</dbReference>
<feature type="binding site" evidence="1">
    <location>
        <position position="306"/>
    </location>
    <ligand>
        <name>Zn(2+)</name>
        <dbReference type="ChEBI" id="CHEBI:29105"/>
    </ligand>
</feature>
<reference evidence="3" key="1">
    <citation type="submission" date="2017-06" db="EMBL/GenBank/DDBJ databases">
        <authorList>
            <person name="Varghese N."/>
            <person name="Submissions S."/>
        </authorList>
    </citation>
    <scope>NUCLEOTIDE SEQUENCE [LARGE SCALE GENOMIC DNA]</scope>
    <source>
        <strain evidence="3">DSM 45423</strain>
    </source>
</reference>
<name>A0A239C6F1_9ACTN</name>
<dbReference type="GO" id="GO:0031179">
    <property type="term" value="P:peptide modification"/>
    <property type="evidence" value="ECO:0007669"/>
    <property type="project" value="InterPro"/>
</dbReference>
<feature type="binding site" evidence="1">
    <location>
        <position position="370"/>
    </location>
    <ligand>
        <name>Zn(2+)</name>
        <dbReference type="ChEBI" id="CHEBI:29105"/>
    </ligand>
</feature>
<sequence length="459" mass="47133">MTTTRTRSAARRTADETAREVATRLADPAIVAAAVAASQEQSTLTDFVRWRPHTVAGGYAGIALLCGAADARWPGEGFDRAGHHHLATATAAAEAAAYVDSSLHSGLAGLGYATHVLTGGRDRYRRLTATVDAALLPRAEAAAERLEAARGCGVGAFDLISGLSGTAVHLLARRADPAVARALRRVLAALANLLADRGEPRRWHTPAALSGESLRTAYPHGNHNCGLAHGIPGPLALLSVALLDDAVDDDLVEAVGGAVATAAGWLAAHRVELPEGADWPNAVGLPAPDGTPHEPDPCHPGRAAWCYGVAGVARALWLAGTALDHAGLDHAGLDDVGLDGQGHRELALRAVRAALARPPEQRYLTSPTVCHGTAGLLLVAVRFAADTGCPDLAASVDGLTADLLGAYEPGSLLGFRDVEPGGVQVDQPALLDGAPGVALALMAAAGPEPPAWDRLFLLS</sequence>
<accession>A0A239C6F1</accession>
<evidence type="ECO:0000313" key="2">
    <source>
        <dbReference type="EMBL" id="SNS15004.1"/>
    </source>
</evidence>
<keyword evidence="3" id="KW-1185">Reference proteome</keyword>
<dbReference type="OrthoDB" id="1882482at2"/>
<dbReference type="Proteomes" id="UP000198386">
    <property type="component" value="Unassembled WGS sequence"/>
</dbReference>
<keyword evidence="1" id="KW-0479">Metal-binding</keyword>
<keyword evidence="1" id="KW-0862">Zinc</keyword>
<organism evidence="2 3">
    <name type="scientific">Geodermatophilus saharensis</name>
    <dbReference type="NCBI Taxonomy" id="1137994"/>
    <lineage>
        <taxon>Bacteria</taxon>
        <taxon>Bacillati</taxon>
        <taxon>Actinomycetota</taxon>
        <taxon>Actinomycetes</taxon>
        <taxon>Geodermatophilales</taxon>
        <taxon>Geodermatophilaceae</taxon>
        <taxon>Geodermatophilus</taxon>
    </lineage>
</organism>
<gene>
    <name evidence="2" type="ORF">SAMN04488107_1617</name>
</gene>
<dbReference type="Pfam" id="PF05147">
    <property type="entry name" value="LANC_like"/>
    <property type="match status" value="1"/>
</dbReference>
<dbReference type="SMART" id="SM01260">
    <property type="entry name" value="LANC_like"/>
    <property type="match status" value="1"/>
</dbReference>
<dbReference type="AlphaFoldDB" id="A0A239C6F1"/>
<feature type="binding site" evidence="1">
    <location>
        <position position="371"/>
    </location>
    <ligand>
        <name>Zn(2+)</name>
        <dbReference type="ChEBI" id="CHEBI:29105"/>
    </ligand>
</feature>
<dbReference type="InterPro" id="IPR033889">
    <property type="entry name" value="LanC"/>
</dbReference>
<dbReference type="SUPFAM" id="SSF158745">
    <property type="entry name" value="LanC-like"/>
    <property type="match status" value="1"/>
</dbReference>
<dbReference type="GO" id="GO:0046872">
    <property type="term" value="F:metal ion binding"/>
    <property type="evidence" value="ECO:0007669"/>
    <property type="project" value="UniProtKB-KW"/>
</dbReference>
<dbReference type="InterPro" id="IPR007822">
    <property type="entry name" value="LANC-like"/>
</dbReference>
<dbReference type="RefSeq" id="WP_089403281.1">
    <property type="nucleotide sequence ID" value="NZ_FZOH01000002.1"/>
</dbReference>
<evidence type="ECO:0000313" key="3">
    <source>
        <dbReference type="Proteomes" id="UP000198386"/>
    </source>
</evidence>
<protein>
    <submittedName>
        <fullName evidence="2">Lanthionine synthetase C-like protein</fullName>
    </submittedName>
</protein>
<dbReference type="PRINTS" id="PR01950">
    <property type="entry name" value="LANCSUPER"/>
</dbReference>
<dbReference type="Gene3D" id="1.50.10.20">
    <property type="match status" value="1"/>
</dbReference>
<evidence type="ECO:0000256" key="1">
    <source>
        <dbReference type="PIRSR" id="PIRSR607822-1"/>
    </source>
</evidence>